<dbReference type="AlphaFoldDB" id="A0ABC9V3P4"/>
<protein>
    <submittedName>
        <fullName evidence="1">Uncharacterized protein</fullName>
    </submittedName>
</protein>
<comment type="caution">
    <text evidence="1">The sequence shown here is derived from an EMBL/GenBank/DDBJ whole genome shotgun (WGS) entry which is preliminary data.</text>
</comment>
<dbReference type="Proteomes" id="UP000018906">
    <property type="component" value="Unassembled WGS sequence"/>
</dbReference>
<organism evidence="1 2">
    <name type="scientific">Acinetobacter baumannii UH5307</name>
    <dbReference type="NCBI Taxonomy" id="1398973"/>
    <lineage>
        <taxon>Bacteria</taxon>
        <taxon>Pseudomonadati</taxon>
        <taxon>Pseudomonadota</taxon>
        <taxon>Gammaproteobacteria</taxon>
        <taxon>Moraxellales</taxon>
        <taxon>Moraxellaceae</taxon>
        <taxon>Acinetobacter</taxon>
        <taxon>Acinetobacter calcoaceticus/baumannii complex</taxon>
    </lineage>
</organism>
<sequence>MPSIRNKLFPEITWPPPVVGQPIVIYGVAKSIPSYFIEVEEC</sequence>
<name>A0ABC9V3P4_ACIBA</name>
<proteinExistence type="predicted"/>
<reference evidence="1 2" key="1">
    <citation type="journal article" date="2014" name="MBio">
        <title>New insights into dissemination and variation of the health care-associated pathogen Acinetobacter baumannii from genomic analysis.</title>
        <authorList>
            <person name="Wright M.S."/>
            <person name="Haft D.H."/>
            <person name="Harkins D.M."/>
            <person name="Perez F."/>
            <person name="Hujer K.M."/>
            <person name="Bajaksouzian S."/>
            <person name="Benard M.F."/>
            <person name="Jacobs M.R."/>
            <person name="Bonomo R.A."/>
            <person name="Adams M.D."/>
        </authorList>
    </citation>
    <scope>NUCLEOTIDE SEQUENCE [LARGE SCALE GENOMIC DNA]</scope>
    <source>
        <strain evidence="1 2">UH5307</strain>
    </source>
</reference>
<dbReference type="EMBL" id="AYFO01000063">
    <property type="protein sequence ID" value="ETQ85877.1"/>
    <property type="molecule type" value="Genomic_DNA"/>
</dbReference>
<accession>A0ABC9V3P4</accession>
<evidence type="ECO:0000313" key="2">
    <source>
        <dbReference type="Proteomes" id="UP000018906"/>
    </source>
</evidence>
<evidence type="ECO:0000313" key="1">
    <source>
        <dbReference type="EMBL" id="ETQ85877.1"/>
    </source>
</evidence>
<gene>
    <name evidence="1" type="ORF">P669_2312</name>
</gene>